<protein>
    <submittedName>
        <fullName evidence="2">Uncharacterized protein</fullName>
    </submittedName>
</protein>
<dbReference type="Proteomes" id="UP000198990">
    <property type="component" value="Unassembled WGS sequence"/>
</dbReference>
<keyword evidence="1" id="KW-0812">Transmembrane</keyword>
<keyword evidence="1" id="KW-1133">Transmembrane helix</keyword>
<evidence type="ECO:0000313" key="3">
    <source>
        <dbReference type="Proteomes" id="UP000198990"/>
    </source>
</evidence>
<name>A0A1H7LSE1_9FLAO</name>
<evidence type="ECO:0000256" key="1">
    <source>
        <dbReference type="SAM" id="Phobius"/>
    </source>
</evidence>
<dbReference type="EMBL" id="FNZN01000002">
    <property type="protein sequence ID" value="SEL01769.1"/>
    <property type="molecule type" value="Genomic_DNA"/>
</dbReference>
<feature type="transmembrane region" description="Helical" evidence="1">
    <location>
        <begin position="31"/>
        <end position="54"/>
    </location>
</feature>
<accession>A0A1H7LSE1</accession>
<proteinExistence type="predicted"/>
<keyword evidence="3" id="KW-1185">Reference proteome</keyword>
<dbReference type="RefSeq" id="WP_177170930.1">
    <property type="nucleotide sequence ID" value="NZ_FNZN01000002.1"/>
</dbReference>
<gene>
    <name evidence="2" type="ORF">SAMN04488008_102630</name>
</gene>
<keyword evidence="1" id="KW-0472">Membrane</keyword>
<sequence length="56" mass="6532">MKEGTEETKFIKEEEEKTKQFILQKNTKTKLGVTIIMVFLIILVIGIIISKIFFNN</sequence>
<dbReference type="AlphaFoldDB" id="A0A1H7LSE1"/>
<reference evidence="3" key="1">
    <citation type="submission" date="2016-10" db="EMBL/GenBank/DDBJ databases">
        <authorList>
            <person name="Varghese N."/>
            <person name="Submissions S."/>
        </authorList>
    </citation>
    <scope>NUCLEOTIDE SEQUENCE [LARGE SCALE GENOMIC DNA]</scope>
    <source>
        <strain evidence="3">DSM 16471</strain>
    </source>
</reference>
<organism evidence="2 3">
    <name type="scientific">Maribacter orientalis</name>
    <dbReference type="NCBI Taxonomy" id="228957"/>
    <lineage>
        <taxon>Bacteria</taxon>
        <taxon>Pseudomonadati</taxon>
        <taxon>Bacteroidota</taxon>
        <taxon>Flavobacteriia</taxon>
        <taxon>Flavobacteriales</taxon>
        <taxon>Flavobacteriaceae</taxon>
        <taxon>Maribacter</taxon>
    </lineage>
</organism>
<evidence type="ECO:0000313" key="2">
    <source>
        <dbReference type="EMBL" id="SEL01769.1"/>
    </source>
</evidence>
<dbReference type="STRING" id="228957.SAMN04488008_102630"/>